<dbReference type="RefSeq" id="WP_133574660.1">
    <property type="nucleotide sequence ID" value="NZ_SNYC01000003.1"/>
</dbReference>
<dbReference type="EMBL" id="SNYC01000003">
    <property type="protein sequence ID" value="TDQ11598.1"/>
    <property type="molecule type" value="Genomic_DNA"/>
</dbReference>
<gene>
    <name evidence="1" type="ORF">ATK78_0721</name>
</gene>
<protein>
    <submittedName>
        <fullName evidence="1">Uncharacterized protein</fullName>
    </submittedName>
</protein>
<proteinExistence type="predicted"/>
<dbReference type="Proteomes" id="UP000295620">
    <property type="component" value="Unassembled WGS sequence"/>
</dbReference>
<comment type="caution">
    <text evidence="1">The sequence shown here is derived from an EMBL/GenBank/DDBJ whole genome shotgun (WGS) entry which is preliminary data.</text>
</comment>
<reference evidence="1 2" key="1">
    <citation type="submission" date="2019-03" db="EMBL/GenBank/DDBJ databases">
        <title>Genomic Encyclopedia of Archaeal and Bacterial Type Strains, Phase II (KMG-II): from individual species to whole genera.</title>
        <authorList>
            <person name="Goeker M."/>
        </authorList>
    </citation>
    <scope>NUCLEOTIDE SEQUENCE [LARGE SCALE GENOMIC DNA]</scope>
    <source>
        <strain evidence="1 2">DSM 19035</strain>
    </source>
</reference>
<accession>A0A4R6T1R1</accession>
<evidence type="ECO:0000313" key="2">
    <source>
        <dbReference type="Proteomes" id="UP000295620"/>
    </source>
</evidence>
<dbReference type="OrthoDB" id="676759at2"/>
<name>A0A4R6T1R1_9SPHI</name>
<evidence type="ECO:0000313" key="1">
    <source>
        <dbReference type="EMBL" id="TDQ11598.1"/>
    </source>
</evidence>
<keyword evidence="2" id="KW-1185">Reference proteome</keyword>
<sequence>MKESPNTKFTIRVQAEGLTKEDIAVHYADTSDGTPYYVCKIDGHEVQLRKDDEKWEQIWGELNQEQVDALGAEINKHLV</sequence>
<organism evidence="1 2">
    <name type="scientific">Pedobacter metabolipauper</name>
    <dbReference type="NCBI Taxonomy" id="425513"/>
    <lineage>
        <taxon>Bacteria</taxon>
        <taxon>Pseudomonadati</taxon>
        <taxon>Bacteroidota</taxon>
        <taxon>Sphingobacteriia</taxon>
        <taxon>Sphingobacteriales</taxon>
        <taxon>Sphingobacteriaceae</taxon>
        <taxon>Pedobacter</taxon>
    </lineage>
</organism>
<dbReference type="AlphaFoldDB" id="A0A4R6T1R1"/>